<gene>
    <name evidence="2" type="ORF">H9817_06870</name>
</gene>
<feature type="transmembrane region" description="Helical" evidence="1">
    <location>
        <begin position="37"/>
        <end position="57"/>
    </location>
</feature>
<organism evidence="2 3">
    <name type="scientific">Candidatus Mediterraneibacter stercorigallinarum</name>
    <dbReference type="NCBI Taxonomy" id="2838686"/>
    <lineage>
        <taxon>Bacteria</taxon>
        <taxon>Bacillati</taxon>
        <taxon>Bacillota</taxon>
        <taxon>Clostridia</taxon>
        <taxon>Lachnospirales</taxon>
        <taxon>Lachnospiraceae</taxon>
        <taxon>Mediterraneibacter</taxon>
    </lineage>
</organism>
<keyword evidence="1" id="KW-1133">Transmembrane helix</keyword>
<reference evidence="2" key="2">
    <citation type="submission" date="2021-04" db="EMBL/GenBank/DDBJ databases">
        <authorList>
            <person name="Gilroy R."/>
        </authorList>
    </citation>
    <scope>NUCLEOTIDE SEQUENCE</scope>
    <source>
        <strain evidence="2">ChiGjej1B1-13045</strain>
    </source>
</reference>
<dbReference type="InterPro" id="IPR021683">
    <property type="entry name" value="DUF3267"/>
</dbReference>
<reference evidence="2" key="1">
    <citation type="journal article" date="2021" name="PeerJ">
        <title>Extensive microbial diversity within the chicken gut microbiome revealed by metagenomics and culture.</title>
        <authorList>
            <person name="Gilroy R."/>
            <person name="Ravi A."/>
            <person name="Getino M."/>
            <person name="Pursley I."/>
            <person name="Horton D.L."/>
            <person name="Alikhan N.F."/>
            <person name="Baker D."/>
            <person name="Gharbi K."/>
            <person name="Hall N."/>
            <person name="Watson M."/>
            <person name="Adriaenssens E.M."/>
            <person name="Foster-Nyarko E."/>
            <person name="Jarju S."/>
            <person name="Secka A."/>
            <person name="Antonio M."/>
            <person name="Oren A."/>
            <person name="Chaudhuri R.R."/>
            <person name="La Ragione R."/>
            <person name="Hildebrand F."/>
            <person name="Pallen M.J."/>
        </authorList>
    </citation>
    <scope>NUCLEOTIDE SEQUENCE</scope>
    <source>
        <strain evidence="2">ChiGjej1B1-13045</strain>
    </source>
</reference>
<dbReference type="Pfam" id="PF11667">
    <property type="entry name" value="DUF3267"/>
    <property type="match status" value="1"/>
</dbReference>
<keyword evidence="1" id="KW-0472">Membrane</keyword>
<feature type="transmembrane region" description="Helical" evidence="1">
    <location>
        <begin position="69"/>
        <end position="88"/>
    </location>
</feature>
<accession>A0A9D2DB51</accession>
<comment type="caution">
    <text evidence="2">The sequence shown here is derived from an EMBL/GenBank/DDBJ whole genome shotgun (WGS) entry which is preliminary data.</text>
</comment>
<sequence length="193" mass="22153">MRIHYMGKYNLDPESLPHGDHMPGAVKFKEASTTKELAVIANILSLAIFIILLFIAIMRSGKLFFNDSFQWTTGCLFSLLMLFPHELLHAICFKEDVYLYTNWRQGMLFVVGPETMSKCRFIFMSLLPNIVLGIIPYILGMLYPQIVFLLVLGMISVSAGAGDYYNVFNALTQMPKGSRTYLYQFNSYWYIPK</sequence>
<evidence type="ECO:0000256" key="1">
    <source>
        <dbReference type="SAM" id="Phobius"/>
    </source>
</evidence>
<dbReference type="AlphaFoldDB" id="A0A9D2DB51"/>
<evidence type="ECO:0000313" key="3">
    <source>
        <dbReference type="Proteomes" id="UP000824017"/>
    </source>
</evidence>
<keyword evidence="1" id="KW-0812">Transmembrane</keyword>
<feature type="transmembrane region" description="Helical" evidence="1">
    <location>
        <begin position="146"/>
        <end position="167"/>
    </location>
</feature>
<evidence type="ECO:0000313" key="2">
    <source>
        <dbReference type="EMBL" id="HIZ13629.1"/>
    </source>
</evidence>
<dbReference type="EMBL" id="DXCD01000178">
    <property type="protein sequence ID" value="HIZ13629.1"/>
    <property type="molecule type" value="Genomic_DNA"/>
</dbReference>
<proteinExistence type="predicted"/>
<name>A0A9D2DB51_9FIRM</name>
<dbReference type="Proteomes" id="UP000824017">
    <property type="component" value="Unassembled WGS sequence"/>
</dbReference>
<protein>
    <submittedName>
        <fullName evidence="2">DUF3267 domain-containing protein</fullName>
    </submittedName>
</protein>
<feature type="transmembrane region" description="Helical" evidence="1">
    <location>
        <begin position="121"/>
        <end position="140"/>
    </location>
</feature>